<evidence type="ECO:0000313" key="1">
    <source>
        <dbReference type="EMBL" id="GIO28570.1"/>
    </source>
</evidence>
<dbReference type="Proteomes" id="UP000676917">
    <property type="component" value="Unassembled WGS sequence"/>
</dbReference>
<protein>
    <submittedName>
        <fullName evidence="1">Uncharacterized protein</fullName>
    </submittedName>
</protein>
<accession>A0A920C777</accession>
<evidence type="ECO:0000313" key="2">
    <source>
        <dbReference type="Proteomes" id="UP000676917"/>
    </source>
</evidence>
<keyword evidence="2" id="KW-1185">Reference proteome</keyword>
<dbReference type="EMBL" id="BORP01000007">
    <property type="protein sequence ID" value="GIO28570.1"/>
    <property type="molecule type" value="Genomic_DNA"/>
</dbReference>
<reference evidence="1" key="1">
    <citation type="submission" date="2021-03" db="EMBL/GenBank/DDBJ databases">
        <title>Antimicrobial resistance genes in bacteria isolated from Japanese honey, and their potential for conferring macrolide and lincosamide resistance in the American foulbrood pathogen Paenibacillus larvae.</title>
        <authorList>
            <person name="Okamoto M."/>
            <person name="Kumagai M."/>
            <person name="Kanamori H."/>
            <person name="Takamatsu D."/>
        </authorList>
    </citation>
    <scope>NUCLEOTIDE SEQUENCE</scope>
    <source>
        <strain evidence="1">J43TS3</strain>
    </source>
</reference>
<proteinExistence type="predicted"/>
<dbReference type="AlphaFoldDB" id="A0A920C777"/>
<comment type="caution">
    <text evidence="1">The sequence shown here is derived from an EMBL/GenBank/DDBJ whole genome shotgun (WGS) entry which is preliminary data.</text>
</comment>
<name>A0A920C777_9BACI</name>
<gene>
    <name evidence="1" type="ORF">J43TS3_31810</name>
</gene>
<sequence length="77" mass="9375">MLSLLKREDYTSTQRQYLAYSIEGILELEELVTNLKESNFYSKKDLRIQFHNLKAEIMRNFMMYSTFYEIYQEENGN</sequence>
<organism evidence="1 2">
    <name type="scientific">Ornithinibacillus bavariensis</name>
    <dbReference type="NCBI Taxonomy" id="545502"/>
    <lineage>
        <taxon>Bacteria</taxon>
        <taxon>Bacillati</taxon>
        <taxon>Bacillota</taxon>
        <taxon>Bacilli</taxon>
        <taxon>Bacillales</taxon>
        <taxon>Bacillaceae</taxon>
        <taxon>Ornithinibacillus</taxon>
    </lineage>
</organism>